<dbReference type="Gene3D" id="3.30.390.50">
    <property type="entry name" value="CO dehydrogenase flavoprotein, C-terminal domain"/>
    <property type="match status" value="1"/>
</dbReference>
<dbReference type="PANTHER" id="PTHR43679">
    <property type="entry name" value="OCTANOYLTRANSFERASE LIPM-RELATED"/>
    <property type="match status" value="1"/>
</dbReference>
<keyword evidence="2" id="KW-0436">Ligase</keyword>
<dbReference type="Gene3D" id="3.30.930.10">
    <property type="entry name" value="Bira Bifunctional Protein, Domain 2"/>
    <property type="match status" value="1"/>
</dbReference>
<protein>
    <submittedName>
        <fullName evidence="2">Lipoate-protein ligase A</fullName>
        <ecNumber evidence="2">2.7.7.63</ecNumber>
    </submittedName>
</protein>
<organism evidence="2 3">
    <name type="scientific">Desulfotignum phosphitoxidans DSM 13687</name>
    <dbReference type="NCBI Taxonomy" id="1286635"/>
    <lineage>
        <taxon>Bacteria</taxon>
        <taxon>Pseudomonadati</taxon>
        <taxon>Thermodesulfobacteriota</taxon>
        <taxon>Desulfobacteria</taxon>
        <taxon>Desulfobacterales</taxon>
        <taxon>Desulfobacteraceae</taxon>
        <taxon>Desulfotignum</taxon>
    </lineage>
</organism>
<evidence type="ECO:0000313" key="2">
    <source>
        <dbReference type="EMBL" id="EMS81487.1"/>
    </source>
</evidence>
<keyword evidence="2" id="KW-0548">Nucleotidyltransferase</keyword>
<dbReference type="AlphaFoldDB" id="S0G7U5"/>
<dbReference type="Proteomes" id="UP000014216">
    <property type="component" value="Unassembled WGS sequence"/>
</dbReference>
<reference evidence="2 3" key="1">
    <citation type="journal article" date="2013" name="Genome Announc.">
        <title>Draft Genome Sequence of Desulfotignum phosphitoxidans DSM 13687 Strain FiPS-3.</title>
        <authorList>
            <person name="Poehlein A."/>
            <person name="Daniel R."/>
            <person name="Simeonova D.D."/>
        </authorList>
    </citation>
    <scope>NUCLEOTIDE SEQUENCE [LARGE SCALE GENOMIC DNA]</scope>
    <source>
        <strain evidence="2 3">DSM 13687</strain>
    </source>
</reference>
<dbReference type="InterPro" id="IPR002829">
    <property type="entry name" value="DUF116"/>
</dbReference>
<dbReference type="PROSITE" id="PS51733">
    <property type="entry name" value="BPL_LPL_CATALYTIC"/>
    <property type="match status" value="1"/>
</dbReference>
<evidence type="ECO:0000259" key="1">
    <source>
        <dbReference type="PROSITE" id="PS51733"/>
    </source>
</evidence>
<dbReference type="InterPro" id="IPR050664">
    <property type="entry name" value="Octanoyltrans_LipM/LipL"/>
</dbReference>
<dbReference type="EMBL" id="APJX01000001">
    <property type="protein sequence ID" value="EMS81487.1"/>
    <property type="molecule type" value="Genomic_DNA"/>
</dbReference>
<dbReference type="GO" id="GO:0016874">
    <property type="term" value="F:ligase activity"/>
    <property type="evidence" value="ECO:0007669"/>
    <property type="project" value="UniProtKB-KW"/>
</dbReference>
<dbReference type="EC" id="2.7.7.63" evidence="2"/>
<dbReference type="InterPro" id="IPR045864">
    <property type="entry name" value="aa-tRNA-synth_II/BPL/LPL"/>
</dbReference>
<dbReference type="GO" id="GO:0016779">
    <property type="term" value="F:nucleotidyltransferase activity"/>
    <property type="evidence" value="ECO:0007669"/>
    <property type="project" value="UniProtKB-KW"/>
</dbReference>
<comment type="caution">
    <text evidence="2">The sequence shown here is derived from an EMBL/GenBank/DDBJ whole genome shotgun (WGS) entry which is preliminary data.</text>
</comment>
<sequence length="534" mass="60235">MQTWRLLDTRPMTAAENMAMDETLLELKGQGKSPNTIRFLQFSPRAVLVGFHQAVSEEIRSSYCRVNNIDVNRRITGGGAIFFDENQMGWEVFCDKAFFNIAIPNAHLFKSLCDPVVMALAMLGIDARFRPRNDIEVNGRKISGTGGTDSDNAFMFQGTMLVDFDVDTMLRSLQIPVEKLKAKEIDSVKDRVTCLRWELGSVPSLAGIKQAIKTGFEISLDIKLEPGDLTAEEQKRYQEKLPHFQSSRWIENVKPYYQKREAVQATYKAPAGMVRFTLVVNLPQKRLKDIYITGDFLTFPGSALYDLEAELRGVSLDREVLHKIIRTFFDQERIRIPGLPFKDFVKPLDLCLEKVAITKYGIPLAHCNMISVANGSFEEVIQQQPSVLLLPYCAKLTTCDLRYKKGCKICKEAGCSIGPAWSMGRDKKMRVISIVSFEDLWNELMQMKKAGVRSYIGCCCQPFFAKHVDDFKKSGVPGILLDIDNTTCYDLDRAKEAYAGKFESQTTVNLGLLETVLNAAACIDTETRENHEGQ</sequence>
<dbReference type="CDD" id="cd16443">
    <property type="entry name" value="LplA"/>
    <property type="match status" value="1"/>
</dbReference>
<dbReference type="InterPro" id="IPR004143">
    <property type="entry name" value="BPL_LPL_catalytic"/>
</dbReference>
<keyword evidence="3" id="KW-1185">Reference proteome</keyword>
<dbReference type="Pfam" id="PF01976">
    <property type="entry name" value="DUF116"/>
    <property type="match status" value="1"/>
</dbReference>
<feature type="domain" description="BPL/LPL catalytic" evidence="1">
    <location>
        <begin position="31"/>
        <end position="224"/>
    </location>
</feature>
<accession>S0G7U5</accession>
<evidence type="ECO:0000313" key="3">
    <source>
        <dbReference type="Proteomes" id="UP000014216"/>
    </source>
</evidence>
<name>S0G7U5_9BACT</name>
<dbReference type="SUPFAM" id="SSF55681">
    <property type="entry name" value="Class II aaRS and biotin synthetases"/>
    <property type="match status" value="1"/>
</dbReference>
<dbReference type="Pfam" id="PF21948">
    <property type="entry name" value="LplA-B_cat"/>
    <property type="match status" value="1"/>
</dbReference>
<dbReference type="OrthoDB" id="9787898at2"/>
<keyword evidence="2" id="KW-0808">Transferase</keyword>
<dbReference type="PANTHER" id="PTHR43679:SF2">
    <property type="entry name" value="OCTANOYL-[GCVH]:PROTEIN N-OCTANOYLTRANSFERASE"/>
    <property type="match status" value="1"/>
</dbReference>
<gene>
    <name evidence="2" type="primary">lplA</name>
    <name evidence="2" type="ORF">Dpo_1c06280</name>
</gene>
<proteinExistence type="predicted"/>